<dbReference type="GO" id="GO:0009116">
    <property type="term" value="P:nucleoside metabolic process"/>
    <property type="evidence" value="ECO:0007669"/>
    <property type="project" value="InterPro"/>
</dbReference>
<dbReference type="OrthoDB" id="1577640at2759"/>
<dbReference type="InterPro" id="IPR035994">
    <property type="entry name" value="Nucleoside_phosphorylase_sf"/>
</dbReference>
<dbReference type="eggNOG" id="ENOG502T4FU">
    <property type="taxonomic scope" value="Eukaryota"/>
</dbReference>
<sequence>MSSKRLRVEDYRVACITVIPAEYAAFEQMFDHTHGQPIGIDRGDLNHYEYGDVAGHNVVLCAAARPGTNNAAITATEVRRTFHNLKFGLLVGIGGGVPNGSCDIRLGDVVVAASDGTSNGITHHDHGKQLSDAFILLNYPVVTPRVLEGVICAVRASDILDASAIPQIISAVTKKYPKFQRPDNEHDLLFKAAYEHIAGNFDCDECAKEQLEDRAPRESLVPHVHYGPIASGNQVVKSAEKREFLRQSYGVYCIEMEAAGVMPTLPSLVIRGISDYADSHKNDRWQNYAALAAAAYAKDLLTRISPSDSTSGRDVSSSGTAGQPASTVARNPKLEDLLEHRGRQIGAKDWRSSIVDLLKVLGLKSDGASRNDLAAILQVREGLSGSAKRNNALRRALMDCLVVEDGDVVSPNSLDALRY</sequence>
<reference evidence="5" key="1">
    <citation type="journal article" date="2005" name="Nature">
        <title>Sequencing of Aspergillus nidulans and comparative analysis with A. fumigatus and A. oryzae.</title>
        <authorList>
            <person name="Galagan J.E."/>
            <person name="Calvo S.E."/>
            <person name="Cuomo C."/>
            <person name="Ma L.J."/>
            <person name="Wortman J.R."/>
            <person name="Batzoglou S."/>
            <person name="Lee S.I."/>
            <person name="Basturkmen M."/>
            <person name="Spevak C.C."/>
            <person name="Clutterbuck J."/>
            <person name="Kapitonov V."/>
            <person name="Jurka J."/>
            <person name="Scazzocchio C."/>
            <person name="Farman M."/>
            <person name="Butler J."/>
            <person name="Purcell S."/>
            <person name="Harris S."/>
            <person name="Braus G.H."/>
            <person name="Draht O."/>
            <person name="Busch S."/>
            <person name="D'Enfert C."/>
            <person name="Bouchier C."/>
            <person name="Goldman G.H."/>
            <person name="Bell-Pedersen D."/>
            <person name="Griffiths-Jones S."/>
            <person name="Doonan J.H."/>
            <person name="Yu J."/>
            <person name="Vienken K."/>
            <person name="Pain A."/>
            <person name="Freitag M."/>
            <person name="Selker E.U."/>
            <person name="Archer D.B."/>
            <person name="Penalva M.A."/>
            <person name="Oakley B.R."/>
            <person name="Momany M."/>
            <person name="Tanaka T."/>
            <person name="Kumagai T."/>
            <person name="Asai K."/>
            <person name="Machida M."/>
            <person name="Nierman W.C."/>
            <person name="Denning D.W."/>
            <person name="Caddick M."/>
            <person name="Hynes M."/>
            <person name="Paoletti M."/>
            <person name="Fischer R."/>
            <person name="Miller B."/>
            <person name="Dyer P."/>
            <person name="Sachs M.S."/>
            <person name="Osmani S.A."/>
            <person name="Birren B.W."/>
        </authorList>
    </citation>
    <scope>NUCLEOTIDE SEQUENCE [LARGE SCALE GENOMIC DNA]</scope>
    <source>
        <strain evidence="5">FGSC A4 / ATCC 38163 / CBS 112.46 / NRRL 194 / M139</strain>
    </source>
</reference>
<dbReference type="InterPro" id="IPR053137">
    <property type="entry name" value="NLR-like"/>
</dbReference>
<dbReference type="STRING" id="227321.Q5AUB5"/>
<feature type="domain" description="DUF3597" evidence="3">
    <location>
        <begin position="319"/>
        <end position="408"/>
    </location>
</feature>
<dbReference type="InterPro" id="IPR022016">
    <property type="entry name" value="DUF3597"/>
</dbReference>
<feature type="compositionally biased region" description="Low complexity" evidence="1">
    <location>
        <begin position="307"/>
        <end position="320"/>
    </location>
</feature>
<organism evidence="4 5">
    <name type="scientific">Emericella nidulans (strain FGSC A4 / ATCC 38163 / CBS 112.46 / NRRL 194 / M139)</name>
    <name type="common">Aspergillus nidulans</name>
    <dbReference type="NCBI Taxonomy" id="227321"/>
    <lineage>
        <taxon>Eukaryota</taxon>
        <taxon>Fungi</taxon>
        <taxon>Dikarya</taxon>
        <taxon>Ascomycota</taxon>
        <taxon>Pezizomycotina</taxon>
        <taxon>Eurotiomycetes</taxon>
        <taxon>Eurotiomycetidae</taxon>
        <taxon>Eurotiales</taxon>
        <taxon>Aspergillaceae</taxon>
        <taxon>Aspergillus</taxon>
        <taxon>Aspergillus subgen. Nidulantes</taxon>
    </lineage>
</organism>
<dbReference type="PANTHER" id="PTHR46082:SF11">
    <property type="entry name" value="AAA+ ATPASE DOMAIN-CONTAINING PROTEIN-RELATED"/>
    <property type="match status" value="1"/>
</dbReference>
<dbReference type="EMBL" id="BN001302">
    <property type="protein sequence ID" value="CBF73917.1"/>
    <property type="molecule type" value="Genomic_DNA"/>
</dbReference>
<dbReference type="OMA" id="CIEMESA"/>
<evidence type="ECO:0008006" key="6">
    <source>
        <dbReference type="Google" id="ProtNLM"/>
    </source>
</evidence>
<dbReference type="Pfam" id="PF01048">
    <property type="entry name" value="PNP_UDP_1"/>
    <property type="match status" value="1"/>
</dbReference>
<reference evidence="5" key="2">
    <citation type="journal article" date="2009" name="Fungal Genet. Biol.">
        <title>The 2008 update of the Aspergillus nidulans genome annotation: a community effort.</title>
        <authorList>
            <person name="Wortman J.R."/>
            <person name="Gilsenan J.M."/>
            <person name="Joardar V."/>
            <person name="Deegan J."/>
            <person name="Clutterbuck J."/>
            <person name="Andersen M.R."/>
            <person name="Archer D."/>
            <person name="Bencina M."/>
            <person name="Braus G."/>
            <person name="Coutinho P."/>
            <person name="von Dohren H."/>
            <person name="Doonan J."/>
            <person name="Driessen A.J."/>
            <person name="Durek P."/>
            <person name="Espeso E."/>
            <person name="Fekete E."/>
            <person name="Flipphi M."/>
            <person name="Estrada C.G."/>
            <person name="Geysens S."/>
            <person name="Goldman G."/>
            <person name="de Groot P.W."/>
            <person name="Hansen K."/>
            <person name="Harris S.D."/>
            <person name="Heinekamp T."/>
            <person name="Helmstaedt K."/>
            <person name="Henrissat B."/>
            <person name="Hofmann G."/>
            <person name="Homan T."/>
            <person name="Horio T."/>
            <person name="Horiuchi H."/>
            <person name="James S."/>
            <person name="Jones M."/>
            <person name="Karaffa L."/>
            <person name="Karanyi Z."/>
            <person name="Kato M."/>
            <person name="Keller N."/>
            <person name="Kelly D.E."/>
            <person name="Kiel J.A."/>
            <person name="Kim J.M."/>
            <person name="van der Klei I.J."/>
            <person name="Klis F.M."/>
            <person name="Kovalchuk A."/>
            <person name="Krasevec N."/>
            <person name="Kubicek C.P."/>
            <person name="Liu B."/>
            <person name="Maccabe A."/>
            <person name="Meyer V."/>
            <person name="Mirabito P."/>
            <person name="Miskei M."/>
            <person name="Mos M."/>
            <person name="Mullins J."/>
            <person name="Nelson D.R."/>
            <person name="Nielsen J."/>
            <person name="Oakley B.R."/>
            <person name="Osmani S.A."/>
            <person name="Pakula T."/>
            <person name="Paszewski A."/>
            <person name="Paulsen I."/>
            <person name="Pilsyk S."/>
            <person name="Pocsi I."/>
            <person name="Punt P.J."/>
            <person name="Ram A.F."/>
            <person name="Ren Q."/>
            <person name="Robellet X."/>
            <person name="Robson G."/>
            <person name="Seiboth B."/>
            <person name="van Solingen P."/>
            <person name="Specht T."/>
            <person name="Sun J."/>
            <person name="Taheri-Talesh N."/>
            <person name="Takeshita N."/>
            <person name="Ussery D."/>
            <person name="vanKuyk P.A."/>
            <person name="Visser H."/>
            <person name="van de Vondervoort P.J."/>
            <person name="de Vries R.P."/>
            <person name="Walton J."/>
            <person name="Xiang X."/>
            <person name="Xiong Y."/>
            <person name="Zeng A.P."/>
            <person name="Brandt B.W."/>
            <person name="Cornell M.J."/>
            <person name="van den Hondel C.A."/>
            <person name="Visser J."/>
            <person name="Oliver S.G."/>
            <person name="Turner G."/>
        </authorList>
    </citation>
    <scope>GENOME REANNOTATION</scope>
    <source>
        <strain evidence="5">FGSC A4 / ATCC 38163 / CBS 112.46 / NRRL 194 / M139</strain>
    </source>
</reference>
<protein>
    <recommendedName>
        <fullName evidence="6">Nucleoside phosphorylase domain-containing protein</fullName>
    </recommendedName>
</protein>
<evidence type="ECO:0000259" key="2">
    <source>
        <dbReference type="Pfam" id="PF01048"/>
    </source>
</evidence>
<dbReference type="SUPFAM" id="SSF53167">
    <property type="entry name" value="Purine and uridine phosphorylases"/>
    <property type="match status" value="1"/>
</dbReference>
<evidence type="ECO:0000313" key="5">
    <source>
        <dbReference type="Proteomes" id="UP000000560"/>
    </source>
</evidence>
<feature type="domain" description="Nucleoside phosphorylase" evidence="2">
    <location>
        <begin position="12"/>
        <end position="285"/>
    </location>
</feature>
<dbReference type="InterPro" id="IPR000845">
    <property type="entry name" value="Nucleoside_phosphorylase_d"/>
</dbReference>
<dbReference type="Proteomes" id="UP000000560">
    <property type="component" value="Chromosome II"/>
</dbReference>
<evidence type="ECO:0000313" key="4">
    <source>
        <dbReference type="EMBL" id="CBF73917.1"/>
    </source>
</evidence>
<proteinExistence type="predicted"/>
<evidence type="ECO:0000259" key="3">
    <source>
        <dbReference type="Pfam" id="PF12200"/>
    </source>
</evidence>
<dbReference type="KEGG" id="ani:ANIA_08115"/>
<dbReference type="Pfam" id="PF12200">
    <property type="entry name" value="DUF3597"/>
    <property type="match status" value="1"/>
</dbReference>
<evidence type="ECO:0000256" key="1">
    <source>
        <dbReference type="SAM" id="MobiDB-lite"/>
    </source>
</evidence>
<gene>
    <name evidence="4" type="ORF">ANIA_08115</name>
</gene>
<dbReference type="GO" id="GO:0003824">
    <property type="term" value="F:catalytic activity"/>
    <property type="evidence" value="ECO:0007669"/>
    <property type="project" value="InterPro"/>
</dbReference>
<dbReference type="HOGENOM" id="CLU_000288_34_22_1"/>
<dbReference type="Gene3D" id="3.40.50.1580">
    <property type="entry name" value="Nucleoside phosphorylase domain"/>
    <property type="match status" value="1"/>
</dbReference>
<dbReference type="SUPFAM" id="SSF158634">
    <property type="entry name" value="RPA2825-like"/>
    <property type="match status" value="1"/>
</dbReference>
<accession>C8V6M6</accession>
<dbReference type="RefSeq" id="XP_681384.1">
    <property type="nucleotide sequence ID" value="XM_676292.1"/>
</dbReference>
<dbReference type="InParanoid" id="Q5AUB5"/>
<accession>Q5AUB5</accession>
<feature type="region of interest" description="Disordered" evidence="1">
    <location>
        <begin position="307"/>
        <end position="330"/>
    </location>
</feature>
<dbReference type="VEuPathDB" id="FungiDB:AN8115"/>
<dbReference type="AlphaFoldDB" id="Q5AUB5"/>
<dbReference type="PANTHER" id="PTHR46082">
    <property type="entry name" value="ATP/GTP-BINDING PROTEIN-RELATED"/>
    <property type="match status" value="1"/>
</dbReference>
<dbReference type="GeneID" id="2868925"/>
<keyword evidence="5" id="KW-1185">Reference proteome</keyword>
<name>Q5AUB5_EMENI</name>